<protein>
    <submittedName>
        <fullName evidence="3">Uncharacterized protein</fullName>
    </submittedName>
</protein>
<keyword evidence="1" id="KW-0812">Transmembrane</keyword>
<reference evidence="3" key="2">
    <citation type="submission" date="2023-11" db="UniProtKB">
        <authorList>
            <consortium name="WormBaseParasite"/>
        </authorList>
    </citation>
    <scope>IDENTIFICATION</scope>
</reference>
<evidence type="ECO:0000313" key="3">
    <source>
        <dbReference type="WBParaSite" id="TREG1_116020.1"/>
    </source>
</evidence>
<evidence type="ECO:0000256" key="1">
    <source>
        <dbReference type="SAM" id="Phobius"/>
    </source>
</evidence>
<accession>A0AA85IX83</accession>
<dbReference type="Proteomes" id="UP000050795">
    <property type="component" value="Unassembled WGS sequence"/>
</dbReference>
<keyword evidence="2" id="KW-1185">Reference proteome</keyword>
<sequence length="90" mass="10134">MLSKIWLTVISSVILYIIYLPLCESAILFRLLCQWLRSLCSDDLVAAAQDYSTSVCHYNSIDTTSSSFTAGLKSEVGLKLTRRTFFAIIF</sequence>
<dbReference type="AlphaFoldDB" id="A0AA85IX83"/>
<keyword evidence="1" id="KW-0472">Membrane</keyword>
<evidence type="ECO:0000313" key="2">
    <source>
        <dbReference type="Proteomes" id="UP000050795"/>
    </source>
</evidence>
<name>A0AA85IX83_TRIRE</name>
<organism evidence="2 3">
    <name type="scientific">Trichobilharzia regenti</name>
    <name type="common">Nasal bird schistosome</name>
    <dbReference type="NCBI Taxonomy" id="157069"/>
    <lineage>
        <taxon>Eukaryota</taxon>
        <taxon>Metazoa</taxon>
        <taxon>Spiralia</taxon>
        <taxon>Lophotrochozoa</taxon>
        <taxon>Platyhelminthes</taxon>
        <taxon>Trematoda</taxon>
        <taxon>Digenea</taxon>
        <taxon>Strigeidida</taxon>
        <taxon>Schistosomatoidea</taxon>
        <taxon>Schistosomatidae</taxon>
        <taxon>Trichobilharzia</taxon>
    </lineage>
</organism>
<proteinExistence type="predicted"/>
<feature type="transmembrane region" description="Helical" evidence="1">
    <location>
        <begin position="6"/>
        <end position="29"/>
    </location>
</feature>
<dbReference type="WBParaSite" id="TREG1_116020.1">
    <property type="protein sequence ID" value="TREG1_116020.1"/>
    <property type="gene ID" value="TREG1_116020"/>
</dbReference>
<keyword evidence="1" id="KW-1133">Transmembrane helix</keyword>
<reference evidence="2" key="1">
    <citation type="submission" date="2022-06" db="EMBL/GenBank/DDBJ databases">
        <authorList>
            <person name="Berger JAMES D."/>
            <person name="Berger JAMES D."/>
        </authorList>
    </citation>
    <scope>NUCLEOTIDE SEQUENCE [LARGE SCALE GENOMIC DNA]</scope>
</reference>